<keyword evidence="4" id="KW-0378">Hydrolase</keyword>
<keyword evidence="4" id="KW-0547">Nucleotide-binding</keyword>
<reference evidence="4 5" key="1">
    <citation type="journal article" date="2013" name="Appl. Microbiol. Biotechnol.">
        <title>Glycerol assimilation and production of 1,3-propanediol by Citrobacter amalonaticus Y19.</title>
        <authorList>
            <person name="Ainala S.K."/>
            <person name="Ashok S."/>
            <person name="Ko Y."/>
            <person name="Park S."/>
        </authorList>
    </citation>
    <scope>NUCLEOTIDE SEQUENCE [LARGE SCALE GENOMIC DNA]</scope>
    <source>
        <strain evidence="4 5">Y19</strain>
    </source>
</reference>
<dbReference type="SUPFAM" id="SSF48024">
    <property type="entry name" value="N-terminal domain of DnaB helicase"/>
    <property type="match status" value="1"/>
</dbReference>
<dbReference type="PATRIC" id="fig|1261127.3.peg.2240"/>
<keyword evidence="1" id="KW-0639">Primosome</keyword>
<dbReference type="Gene3D" id="3.40.50.300">
    <property type="entry name" value="P-loop containing nucleotide triphosphate hydrolases"/>
    <property type="match status" value="1"/>
</dbReference>
<dbReference type="KEGG" id="cama:F384_10750"/>
<dbReference type="Gene3D" id="1.10.860.10">
    <property type="entry name" value="DNAb Helicase, Chain A"/>
    <property type="match status" value="1"/>
</dbReference>
<dbReference type="CDD" id="cd00984">
    <property type="entry name" value="DnaB_C"/>
    <property type="match status" value="1"/>
</dbReference>
<dbReference type="PANTHER" id="PTHR30153:SF2">
    <property type="entry name" value="REPLICATIVE DNA HELICASE"/>
    <property type="match status" value="1"/>
</dbReference>
<dbReference type="OrthoDB" id="6530962at2"/>
<feature type="region of interest" description="Disordered" evidence="2">
    <location>
        <begin position="432"/>
        <end position="460"/>
    </location>
</feature>
<evidence type="ECO:0000313" key="4">
    <source>
        <dbReference type="EMBL" id="AKE59030.1"/>
    </source>
</evidence>
<dbReference type="Pfam" id="PF03796">
    <property type="entry name" value="DnaB_C"/>
    <property type="match status" value="1"/>
</dbReference>
<dbReference type="Proteomes" id="UP000034085">
    <property type="component" value="Chromosome"/>
</dbReference>
<dbReference type="InterPro" id="IPR007694">
    <property type="entry name" value="DNA_helicase_DnaB-like_C"/>
</dbReference>
<dbReference type="PANTHER" id="PTHR30153">
    <property type="entry name" value="REPLICATIVE DNA HELICASE DNAB"/>
    <property type="match status" value="1"/>
</dbReference>
<accession>A0A0F6RF15</accession>
<gene>
    <name evidence="4" type="ORF">F384_10750</name>
</gene>
<dbReference type="InterPro" id="IPR027417">
    <property type="entry name" value="P-loop_NTPase"/>
</dbReference>
<evidence type="ECO:0000313" key="5">
    <source>
        <dbReference type="Proteomes" id="UP000034085"/>
    </source>
</evidence>
<dbReference type="GO" id="GO:0006269">
    <property type="term" value="P:DNA replication, synthesis of primer"/>
    <property type="evidence" value="ECO:0007669"/>
    <property type="project" value="UniProtKB-KW"/>
</dbReference>
<protein>
    <submittedName>
        <fullName evidence="4">Helicase</fullName>
    </submittedName>
</protein>
<dbReference type="AlphaFoldDB" id="A0A0F6RF15"/>
<keyword evidence="4" id="KW-0067">ATP-binding</keyword>
<dbReference type="GO" id="GO:1990077">
    <property type="term" value="C:primosome complex"/>
    <property type="evidence" value="ECO:0007669"/>
    <property type="project" value="UniProtKB-KW"/>
</dbReference>
<dbReference type="InterPro" id="IPR016136">
    <property type="entry name" value="DNA_helicase_N/primase_C"/>
</dbReference>
<dbReference type="PROSITE" id="PS51199">
    <property type="entry name" value="SF4_HELICASE"/>
    <property type="match status" value="1"/>
</dbReference>
<feature type="domain" description="SF4 helicase" evidence="3">
    <location>
        <begin position="170"/>
        <end position="435"/>
    </location>
</feature>
<proteinExistence type="predicted"/>
<evidence type="ECO:0000259" key="3">
    <source>
        <dbReference type="PROSITE" id="PS51199"/>
    </source>
</evidence>
<feature type="compositionally biased region" description="Polar residues" evidence="2">
    <location>
        <begin position="451"/>
        <end position="460"/>
    </location>
</feature>
<dbReference type="SUPFAM" id="SSF52540">
    <property type="entry name" value="P-loop containing nucleoside triphosphate hydrolases"/>
    <property type="match status" value="1"/>
</dbReference>
<dbReference type="GO" id="GO:0005829">
    <property type="term" value="C:cytosol"/>
    <property type="evidence" value="ECO:0007669"/>
    <property type="project" value="TreeGrafter"/>
</dbReference>
<evidence type="ECO:0000256" key="2">
    <source>
        <dbReference type="SAM" id="MobiDB-lite"/>
    </source>
</evidence>
<dbReference type="InterPro" id="IPR036185">
    <property type="entry name" value="DNA_heli_DnaB-like_N_sf"/>
</dbReference>
<name>A0A0F6RF15_CITAM</name>
<keyword evidence="4" id="KW-0347">Helicase</keyword>
<dbReference type="GO" id="GO:0003678">
    <property type="term" value="F:DNA helicase activity"/>
    <property type="evidence" value="ECO:0007669"/>
    <property type="project" value="InterPro"/>
</dbReference>
<evidence type="ECO:0000256" key="1">
    <source>
        <dbReference type="ARBA" id="ARBA00022515"/>
    </source>
</evidence>
<dbReference type="GO" id="GO:0005524">
    <property type="term" value="F:ATP binding"/>
    <property type="evidence" value="ECO:0007669"/>
    <property type="project" value="InterPro"/>
</dbReference>
<organism evidence="4 5">
    <name type="scientific">Citrobacter amalonaticus Y19</name>
    <dbReference type="NCBI Taxonomy" id="1261127"/>
    <lineage>
        <taxon>Bacteria</taxon>
        <taxon>Pseudomonadati</taxon>
        <taxon>Pseudomonadota</taxon>
        <taxon>Gammaproteobacteria</taxon>
        <taxon>Enterobacterales</taxon>
        <taxon>Enterobacteriaceae</taxon>
        <taxon>Citrobacter</taxon>
    </lineage>
</organism>
<dbReference type="EMBL" id="CP011132">
    <property type="protein sequence ID" value="AKE59030.1"/>
    <property type="molecule type" value="Genomic_DNA"/>
</dbReference>
<sequence length="460" mass="50561">MMTPVWRNDDLEGAVIGAIFLRNTDPEVLGILSRLPASAFSVRQYREIYSGICRQARGIGVIDPLLLCETMPEHSATILESSRITWAKSALDYYVSTLERNAAIRDAEMVVEKALAGIRNASNGDNAVEALKSAQDAMAAISLTPDTVQPVHIDEVLTAVVERADARHQGLDVAKILLTGIDELDAKTGGIEQTDLVFIAARPSMGKTELALDIIDKVSEQGHGVLFFSMEMANIQIGERMVSAAGGMSVSRLKEVAKFQDEDWARLSTGVGRLTGRSVWMVDATDLTLEQIQQTATSHQIAHPETALVVIDYLLLIKIQSAARYDLAVGELSKGLKRLAKTNRTPVLALSQLSRGVESRQNKRPMNSDLKNSGEIEADADIIMMLYRDEVYNPESPAKGIAEINITKQRNGVLGTVYRRFYNGHFLPIDQEEAKRKSAPMPKSQPRRYSKGNQTGHADF</sequence>
<dbReference type="HOGENOM" id="CLU_005373_0_3_6"/>
<dbReference type="RefSeq" id="WP_046481454.1">
    <property type="nucleotide sequence ID" value="NZ_CP011132.1"/>
</dbReference>